<dbReference type="GO" id="GO:0046872">
    <property type="term" value="F:metal ion binding"/>
    <property type="evidence" value="ECO:0007669"/>
    <property type="project" value="UniProtKB-KW"/>
</dbReference>
<name>A0A061H983_9BASI</name>
<reference evidence="10 11" key="1">
    <citation type="journal article" date="2013" name="Plant Cell">
        <title>The transition from a phytopathogenic smut ancestor to an anamorphic biocontrol agent deciphered by comparative whole-genome analysis.</title>
        <authorList>
            <person name="Lefebvre F."/>
            <person name="Joly D.L."/>
            <person name="Labbe C."/>
            <person name="Teichmann B."/>
            <person name="Linning R."/>
            <person name="Belzile F."/>
            <person name="Bakkeren G."/>
            <person name="Belanger R.R."/>
        </authorList>
    </citation>
    <scope>NUCLEOTIDE SEQUENCE [LARGE SCALE GENOMIC DNA]</scope>
    <source>
        <strain evidence="10 11">PF-1</strain>
    </source>
</reference>
<evidence type="ECO:0000256" key="6">
    <source>
        <dbReference type="SAM" id="Phobius"/>
    </source>
</evidence>
<evidence type="ECO:0000256" key="2">
    <source>
        <dbReference type="ARBA" id="ARBA00056552"/>
    </source>
</evidence>
<gene>
    <name evidence="10" type="ORF">PFL1_03869</name>
</gene>
<keyword evidence="4" id="KW-0862">Zinc</keyword>
<dbReference type="AlphaFoldDB" id="A0A061H983"/>
<feature type="chain" id="PRO_5001599844" description="Disintegrin and metalloproteinase domain-containing protein B" evidence="7">
    <location>
        <begin position="31"/>
        <end position="984"/>
    </location>
</feature>
<feature type="compositionally biased region" description="Polar residues" evidence="5">
    <location>
        <begin position="885"/>
        <end position="898"/>
    </location>
</feature>
<evidence type="ECO:0000259" key="8">
    <source>
        <dbReference type="PROSITE" id="PS50214"/>
    </source>
</evidence>
<feature type="domain" description="Disintegrin" evidence="8">
    <location>
        <begin position="633"/>
        <end position="719"/>
    </location>
</feature>
<dbReference type="InterPro" id="IPR001590">
    <property type="entry name" value="Peptidase_M12B"/>
</dbReference>
<dbReference type="PROSITE" id="PS50215">
    <property type="entry name" value="ADAM_MEPRO"/>
    <property type="match status" value="1"/>
</dbReference>
<dbReference type="InterPro" id="IPR024079">
    <property type="entry name" value="MetalloPept_cat_dom_sf"/>
</dbReference>
<dbReference type="KEGG" id="pfp:PFL1_03869"/>
<dbReference type="OrthoDB" id="5951731at2759"/>
<protein>
    <recommendedName>
        <fullName evidence="3">Disintegrin and metalloproteinase domain-containing protein B</fullName>
    </recommendedName>
</protein>
<evidence type="ECO:0000256" key="7">
    <source>
        <dbReference type="SAM" id="SignalP"/>
    </source>
</evidence>
<dbReference type="PANTHER" id="PTHR11905">
    <property type="entry name" value="ADAM A DISINTEGRIN AND METALLOPROTEASE DOMAIN"/>
    <property type="match status" value="1"/>
</dbReference>
<dbReference type="eggNOG" id="KOG3607">
    <property type="taxonomic scope" value="Eukaryota"/>
</dbReference>
<dbReference type="InterPro" id="IPR002870">
    <property type="entry name" value="Peptidase_M12B_N"/>
</dbReference>
<dbReference type="Pfam" id="PF00200">
    <property type="entry name" value="Disintegrin"/>
    <property type="match status" value="1"/>
</dbReference>
<organism evidence="10 11">
    <name type="scientific">Pseudozyma flocculosa PF-1</name>
    <dbReference type="NCBI Taxonomy" id="1277687"/>
    <lineage>
        <taxon>Eukaryota</taxon>
        <taxon>Fungi</taxon>
        <taxon>Dikarya</taxon>
        <taxon>Basidiomycota</taxon>
        <taxon>Ustilaginomycotina</taxon>
        <taxon>Ustilaginomycetes</taxon>
        <taxon>Ustilaginales</taxon>
        <taxon>Ustilaginaceae</taxon>
        <taxon>Pseudozyma</taxon>
    </lineage>
</organism>
<feature type="binding site" evidence="4">
    <location>
        <position position="553"/>
    </location>
    <ligand>
        <name>Zn(2+)</name>
        <dbReference type="ChEBI" id="CHEBI:29105"/>
        <note>catalytic</note>
    </ligand>
</feature>
<dbReference type="PANTHER" id="PTHR11905:SF159">
    <property type="entry name" value="ADAM METALLOPROTEASE"/>
    <property type="match status" value="1"/>
</dbReference>
<feature type="region of interest" description="Disordered" evidence="5">
    <location>
        <begin position="58"/>
        <end position="82"/>
    </location>
</feature>
<dbReference type="SUPFAM" id="SSF57552">
    <property type="entry name" value="Blood coagulation inhibitor (disintegrin)"/>
    <property type="match status" value="1"/>
</dbReference>
<dbReference type="FunFam" id="4.10.70.10:FF:000003">
    <property type="entry name" value="Disintegrin and metalloproteinase domain-containing protein 17"/>
    <property type="match status" value="1"/>
</dbReference>
<comment type="function">
    <text evidence="2">Probable zinc protease.</text>
</comment>
<dbReference type="EMBL" id="KE361634">
    <property type="protein sequence ID" value="EPQ28565.1"/>
    <property type="molecule type" value="Genomic_DNA"/>
</dbReference>
<dbReference type="CDD" id="cd04271">
    <property type="entry name" value="ZnMc_ADAM_fungal"/>
    <property type="match status" value="1"/>
</dbReference>
<feature type="domain" description="Peptidase M12B" evidence="9">
    <location>
        <begin position="393"/>
        <end position="625"/>
    </location>
</feature>
<evidence type="ECO:0000259" key="9">
    <source>
        <dbReference type="PROSITE" id="PS50215"/>
    </source>
</evidence>
<dbReference type="InterPro" id="IPR001762">
    <property type="entry name" value="Disintegrin_dom"/>
</dbReference>
<proteinExistence type="predicted"/>
<keyword evidence="7" id="KW-0732">Signal</keyword>
<dbReference type="Pfam" id="PF01562">
    <property type="entry name" value="Pep_M12B_propep"/>
    <property type="match status" value="1"/>
</dbReference>
<comment type="caution">
    <text evidence="4">Lacks conserved residue(s) required for the propagation of feature annotation.</text>
</comment>
<feature type="active site" evidence="4">
    <location>
        <position position="544"/>
    </location>
</feature>
<dbReference type="HOGENOM" id="CLU_012383_2_0_1"/>
<dbReference type="GO" id="GO:0006508">
    <property type="term" value="P:proteolysis"/>
    <property type="evidence" value="ECO:0007669"/>
    <property type="project" value="InterPro"/>
</dbReference>
<keyword evidence="6" id="KW-1133">Transmembrane helix</keyword>
<evidence type="ECO:0000256" key="4">
    <source>
        <dbReference type="PROSITE-ProRule" id="PRU00276"/>
    </source>
</evidence>
<dbReference type="SMART" id="SM00050">
    <property type="entry name" value="DISIN"/>
    <property type="match status" value="1"/>
</dbReference>
<dbReference type="RefSeq" id="XP_007879583.1">
    <property type="nucleotide sequence ID" value="XM_007881392.1"/>
</dbReference>
<dbReference type="SUPFAM" id="SSF55486">
    <property type="entry name" value="Metalloproteases ('zincins'), catalytic domain"/>
    <property type="match status" value="1"/>
</dbReference>
<feature type="transmembrane region" description="Helical" evidence="6">
    <location>
        <begin position="819"/>
        <end position="839"/>
    </location>
</feature>
<dbReference type="Gene3D" id="4.10.70.10">
    <property type="entry name" value="Disintegrin domain"/>
    <property type="match status" value="1"/>
</dbReference>
<accession>A0A061H983</accession>
<dbReference type="GO" id="GO:0004222">
    <property type="term" value="F:metalloendopeptidase activity"/>
    <property type="evidence" value="ECO:0007669"/>
    <property type="project" value="InterPro"/>
</dbReference>
<dbReference type="Proteomes" id="UP000053664">
    <property type="component" value="Unassembled WGS sequence"/>
</dbReference>
<evidence type="ECO:0000256" key="3">
    <source>
        <dbReference type="ARBA" id="ARBA00074021"/>
    </source>
</evidence>
<feature type="signal peptide" evidence="7">
    <location>
        <begin position="1"/>
        <end position="30"/>
    </location>
</feature>
<keyword evidence="4" id="KW-0479">Metal-binding</keyword>
<dbReference type="InterPro" id="IPR036436">
    <property type="entry name" value="Disintegrin_dom_sf"/>
</dbReference>
<dbReference type="Gene3D" id="3.40.390.10">
    <property type="entry name" value="Collagenase (Catalytic Domain)"/>
    <property type="match status" value="1"/>
</dbReference>
<evidence type="ECO:0000256" key="1">
    <source>
        <dbReference type="ARBA" id="ARBA00023157"/>
    </source>
</evidence>
<keyword evidence="1" id="KW-1015">Disulfide bond</keyword>
<keyword evidence="6" id="KW-0812">Transmembrane</keyword>
<feature type="region of interest" description="Disordered" evidence="5">
    <location>
        <begin position="852"/>
        <end position="984"/>
    </location>
</feature>
<evidence type="ECO:0000313" key="10">
    <source>
        <dbReference type="EMBL" id="EPQ28565.1"/>
    </source>
</evidence>
<feature type="compositionally biased region" description="Gly residues" evidence="5">
    <location>
        <begin position="974"/>
        <end position="984"/>
    </location>
</feature>
<evidence type="ECO:0000256" key="5">
    <source>
        <dbReference type="SAM" id="MobiDB-lite"/>
    </source>
</evidence>
<feature type="binding site" evidence="4">
    <location>
        <position position="543"/>
    </location>
    <ligand>
        <name>Zn(2+)</name>
        <dbReference type="ChEBI" id="CHEBI:29105"/>
        <note>catalytic</note>
    </ligand>
</feature>
<dbReference type="PROSITE" id="PS50214">
    <property type="entry name" value="DISINTEGRIN_2"/>
    <property type="match status" value="1"/>
</dbReference>
<dbReference type="Pfam" id="PF13688">
    <property type="entry name" value="Reprolysin_5"/>
    <property type="match status" value="1"/>
</dbReference>
<feature type="compositionally biased region" description="Basic residues" evidence="5">
    <location>
        <begin position="913"/>
        <end position="926"/>
    </location>
</feature>
<evidence type="ECO:0000313" key="11">
    <source>
        <dbReference type="Proteomes" id="UP000053664"/>
    </source>
</evidence>
<sequence length="984" mass="104862">MQACRSLRLAAQAVLIASLVLFATLASAHSQRPRPLQRISHATDVRLEIIERQENLASRLTDHARRGSASNNAPKRRSPATVVPTDSLRLSLRAFSQQFYIHLQPNDDLLHPDGALVHYYEYNETSGRSYVRKTERLHNHDVRAYHGVVVHASHTDRRFEEDRAGVRRDIYGDRDLGVVGRASILVHDDGSESGTPKVEGSFDWMGNQHTIATSRNYHRKRSDGDPALERRHLEADSLILHRDSDIMTERDALEAGIESVEVASRQGCSSDGLSYNNQSHLILSDAFNDEMSRSAFSFFAKPSPAKFARRDLFGGVAGWFGRSDVEARTQDELVGRSEDAERRYVYDFDYLTPDGATFGRRQATGNDIGNGGNATNSYEDSIGSTAGCPSSPRVVYVGVASDCTYTQRLEGEEGARTEILNNMNSASNLYRSTFNVSLGVVQLDVRSGACPSSTPSDAPWNVACSASNNIDDRLSAFSQWRGQQPANGVGLWHLMTTCNSGSEIGVAWLGTLCMTDTSGSSGQYVSGTGVSSITPQQWQVMAHEMGHNFGAIHDCTQGCSLTDGYAVANGGATCCPLSTTTCDAGADHIMNPSSQNNIQSFSQCSIGNICSMLGRGLDTSCVETPGRRTTLSTQQCGNGILEPGEECDAGPNGSRCCTSQCKLTSGSQCDPETSPCCTSQCNYAPATQVCRPALDSRCDTAETCNGTSAECPADEKKSDGSSCGDGLSCANGLCTSRDLQCRQASTGSMSFSRACSASNANGCSLTCQDPSTANRCLILQQTFVDGTSCGNGGRCEDGQCKSGSWQDTFRGWYTNNLRISIPVTIVIAIIVLAILGALLRCCCTGFSRGGKGYKKANRTNAPVSAGPPPGAAPYYNNVGRDANGTDPSVHTSVNSSNAPQPPARYSSTAPGHGARRSSRPPSHSHSHWVDPSAYNGAHPPSAFPYNGGGGMPQPQASFAPPAGPPPSANYYESYGGGGGGGGGR</sequence>
<dbReference type="GeneID" id="19317976"/>
<keyword evidence="6" id="KW-0472">Membrane</keyword>
<feature type="binding site" evidence="4">
    <location>
        <position position="547"/>
    </location>
    <ligand>
        <name>Zn(2+)</name>
        <dbReference type="ChEBI" id="CHEBI:29105"/>
        <note>catalytic</note>
    </ligand>
</feature>
<dbReference type="InterPro" id="IPR034028">
    <property type="entry name" value="ZnMc_ADAM_fungal"/>
</dbReference>